<dbReference type="PANTHER" id="PTHR36922">
    <property type="entry name" value="BLL2446 PROTEIN"/>
    <property type="match status" value="1"/>
</dbReference>
<dbReference type="Proteomes" id="UP000529795">
    <property type="component" value="Unassembled WGS sequence"/>
</dbReference>
<dbReference type="InterPro" id="IPR018531">
    <property type="entry name" value="DUF1993"/>
</dbReference>
<evidence type="ECO:0000313" key="2">
    <source>
        <dbReference type="Proteomes" id="UP000529795"/>
    </source>
</evidence>
<dbReference type="AlphaFoldDB" id="A0A840FFX7"/>
<keyword evidence="2" id="KW-1185">Reference proteome</keyword>
<sequence>MSFSLYEAVVPSNLQILQALDRILDKAAAFCAERGVSEAELIDAKLAPDMLPLGYQVKSCAVHSIGGIEGARAGSFSPDMGAWPTDLAGLRGLLQRAIAELTALDRETVDALLDSDTQFAFGEMHMPFTGANFLLSFSQPNFYFHATTAYAILRAQGMKLGKRDFLGVPRMKQ</sequence>
<protein>
    <recommendedName>
        <fullName evidence="3">DUF1993 domain-containing protein</fullName>
    </recommendedName>
</protein>
<dbReference type="SUPFAM" id="SSF109854">
    <property type="entry name" value="DinB/YfiT-like putative metalloenzymes"/>
    <property type="match status" value="1"/>
</dbReference>
<gene>
    <name evidence="1" type="ORF">GGQ80_002453</name>
</gene>
<dbReference type="Gene3D" id="1.20.120.450">
    <property type="entry name" value="dinb family like domain"/>
    <property type="match status" value="1"/>
</dbReference>
<evidence type="ECO:0000313" key="1">
    <source>
        <dbReference type="EMBL" id="MBB4154537.1"/>
    </source>
</evidence>
<dbReference type="Pfam" id="PF09351">
    <property type="entry name" value="DUF1993"/>
    <property type="match status" value="1"/>
</dbReference>
<evidence type="ECO:0008006" key="3">
    <source>
        <dbReference type="Google" id="ProtNLM"/>
    </source>
</evidence>
<reference evidence="1 2" key="1">
    <citation type="submission" date="2020-08" db="EMBL/GenBank/DDBJ databases">
        <title>Genomic Encyclopedia of Type Strains, Phase IV (KMG-IV): sequencing the most valuable type-strain genomes for metagenomic binning, comparative biology and taxonomic classification.</title>
        <authorList>
            <person name="Goeker M."/>
        </authorList>
    </citation>
    <scope>NUCLEOTIDE SEQUENCE [LARGE SCALE GENOMIC DNA]</scope>
    <source>
        <strain evidence="1 2">YC6723</strain>
    </source>
</reference>
<accession>A0A840FFX7</accession>
<dbReference type="EMBL" id="JACIEV010000007">
    <property type="protein sequence ID" value="MBB4154537.1"/>
    <property type="molecule type" value="Genomic_DNA"/>
</dbReference>
<organism evidence="1 2">
    <name type="scientific">Sphingomonas jinjuensis</name>
    <dbReference type="NCBI Taxonomy" id="535907"/>
    <lineage>
        <taxon>Bacteria</taxon>
        <taxon>Pseudomonadati</taxon>
        <taxon>Pseudomonadota</taxon>
        <taxon>Alphaproteobacteria</taxon>
        <taxon>Sphingomonadales</taxon>
        <taxon>Sphingomonadaceae</taxon>
        <taxon>Sphingomonas</taxon>
    </lineage>
</organism>
<proteinExistence type="predicted"/>
<dbReference type="PANTHER" id="PTHR36922:SF1">
    <property type="entry name" value="DUF1993 DOMAIN-CONTAINING PROTEIN"/>
    <property type="match status" value="1"/>
</dbReference>
<name>A0A840FFX7_9SPHN</name>
<comment type="caution">
    <text evidence="1">The sequence shown here is derived from an EMBL/GenBank/DDBJ whole genome shotgun (WGS) entry which is preliminary data.</text>
</comment>
<dbReference type="RefSeq" id="WP_183985183.1">
    <property type="nucleotide sequence ID" value="NZ_JACIEV010000007.1"/>
</dbReference>
<dbReference type="InterPro" id="IPR034660">
    <property type="entry name" value="DinB/YfiT-like"/>
</dbReference>